<comment type="caution">
    <text evidence="1">The sequence shown here is derived from an EMBL/GenBank/DDBJ whole genome shotgun (WGS) entry which is preliminary data.</text>
</comment>
<proteinExistence type="predicted"/>
<protein>
    <recommendedName>
        <fullName evidence="3">Transporter</fullName>
    </recommendedName>
</protein>
<name>A0AAV5NXV4_9VIBR</name>
<reference evidence="2" key="1">
    <citation type="journal article" date="2019" name="Int. J. Syst. Evol. Microbiol.">
        <title>The Global Catalogue of Microorganisms (GCM) 10K type strain sequencing project: providing services to taxonomists for standard genome sequencing and annotation.</title>
        <authorList>
            <consortium name="The Broad Institute Genomics Platform"/>
            <consortium name="The Broad Institute Genome Sequencing Center for Infectious Disease"/>
            <person name="Wu L."/>
            <person name="Ma J."/>
        </authorList>
    </citation>
    <scope>NUCLEOTIDE SEQUENCE [LARGE SCALE GENOMIC DNA]</scope>
    <source>
        <strain evidence="2">NBRC 15640</strain>
    </source>
</reference>
<organism evidence="1 2">
    <name type="scientific">Vibrio penaeicida</name>
    <dbReference type="NCBI Taxonomy" id="104609"/>
    <lineage>
        <taxon>Bacteria</taxon>
        <taxon>Pseudomonadati</taxon>
        <taxon>Pseudomonadota</taxon>
        <taxon>Gammaproteobacteria</taxon>
        <taxon>Vibrionales</taxon>
        <taxon>Vibrionaceae</taxon>
        <taxon>Vibrio</taxon>
    </lineage>
</organism>
<gene>
    <name evidence="1" type="ORF">GCM10007932_48930</name>
</gene>
<dbReference type="AlphaFoldDB" id="A0AAV5NXV4"/>
<accession>A0AAV5NXV4</accession>
<dbReference type="EMBL" id="BSNX01000073">
    <property type="protein sequence ID" value="GLQ75531.1"/>
    <property type="molecule type" value="Genomic_DNA"/>
</dbReference>
<evidence type="ECO:0008006" key="3">
    <source>
        <dbReference type="Google" id="ProtNLM"/>
    </source>
</evidence>
<evidence type="ECO:0000313" key="2">
    <source>
        <dbReference type="Proteomes" id="UP001156690"/>
    </source>
</evidence>
<evidence type="ECO:0000313" key="1">
    <source>
        <dbReference type="EMBL" id="GLQ75531.1"/>
    </source>
</evidence>
<sequence>MDKTKTADIVFDYTTFLGVVCRRKWTFLEAIQSFAPIFGVVWKDSLNQMQTPQDRIWDQALSALSAQNSDETNLVRLVKLARAEGVEKITLIMPYELEQDQKANIGKKSHSVITDLNEDEFLIVLEQE</sequence>
<dbReference type="RefSeq" id="WP_224055195.1">
    <property type="nucleotide sequence ID" value="NZ_AP025144.1"/>
</dbReference>
<keyword evidence="2" id="KW-1185">Reference proteome</keyword>
<dbReference type="Proteomes" id="UP001156690">
    <property type="component" value="Unassembled WGS sequence"/>
</dbReference>